<evidence type="ECO:0000313" key="2">
    <source>
        <dbReference type="EMBL" id="MDA3732932.1"/>
    </source>
</evidence>
<evidence type="ECO:0000313" key="3">
    <source>
        <dbReference type="Proteomes" id="UP001169242"/>
    </source>
</evidence>
<organism evidence="2 3">
    <name type="scientific">Holtiella tumoricola</name>
    <dbReference type="NCBI Taxonomy" id="3018743"/>
    <lineage>
        <taxon>Bacteria</taxon>
        <taxon>Bacillati</taxon>
        <taxon>Bacillota</taxon>
        <taxon>Clostridia</taxon>
        <taxon>Lachnospirales</taxon>
        <taxon>Cellulosilyticaceae</taxon>
        <taxon>Holtiella</taxon>
    </lineage>
</organism>
<protein>
    <recommendedName>
        <fullName evidence="1">Dinitrogenase iron-molybdenum cofactor biosynthesis domain-containing protein</fullName>
    </recommendedName>
</protein>
<dbReference type="InterPro" id="IPR036105">
    <property type="entry name" value="DiNase_FeMo-co_biosyn_sf"/>
</dbReference>
<dbReference type="InterPro" id="IPR003731">
    <property type="entry name" value="Di-Nase_FeMo-co_biosynth"/>
</dbReference>
<dbReference type="Gene3D" id="3.30.420.130">
    <property type="entry name" value="Dinitrogenase iron-molybdenum cofactor biosynthesis domain"/>
    <property type="match status" value="1"/>
</dbReference>
<dbReference type="SUPFAM" id="SSF53146">
    <property type="entry name" value="Nitrogenase accessory factor-like"/>
    <property type="match status" value="1"/>
</dbReference>
<proteinExistence type="predicted"/>
<dbReference type="RefSeq" id="WP_271012891.1">
    <property type="nucleotide sequence ID" value="NZ_JAQIFT010000057.1"/>
</dbReference>
<sequence length="72" mass="8088">MKICFPINQANDLQSIPYGHFGSAPNFLIVDSTTQDCICIDNGNLHHGHNKCQSLQALNHTHTCSHDHCRHH</sequence>
<evidence type="ECO:0000259" key="1">
    <source>
        <dbReference type="Pfam" id="PF02579"/>
    </source>
</evidence>
<dbReference type="AlphaFoldDB" id="A0AA42J1S5"/>
<dbReference type="Proteomes" id="UP001169242">
    <property type="component" value="Unassembled WGS sequence"/>
</dbReference>
<feature type="domain" description="Dinitrogenase iron-molybdenum cofactor biosynthesis" evidence="1">
    <location>
        <begin position="18"/>
        <end position="64"/>
    </location>
</feature>
<keyword evidence="3" id="KW-1185">Reference proteome</keyword>
<dbReference type="Pfam" id="PF02579">
    <property type="entry name" value="Nitro_FeMo-Co"/>
    <property type="match status" value="1"/>
</dbReference>
<name>A0AA42J1S5_9FIRM</name>
<dbReference type="EMBL" id="JAQIFT010000057">
    <property type="protein sequence ID" value="MDA3732932.1"/>
    <property type="molecule type" value="Genomic_DNA"/>
</dbReference>
<accession>A0AA42J1S5</accession>
<gene>
    <name evidence="2" type="ORF">PBV87_15760</name>
</gene>
<reference evidence="2" key="1">
    <citation type="journal article" date="2023" name="Int. J. Syst. Evol. Microbiol.">
        <title>&lt;i&gt;Holtiella tumoricola&lt;/i&gt; gen. nov. sp. nov., isolated from a human clinical sample.</title>
        <authorList>
            <person name="Allen-Vercoe E."/>
            <person name="Daigneault M.C."/>
            <person name="Vancuren S.J."/>
            <person name="Cochrane K."/>
            <person name="O'Neal L.L."/>
            <person name="Sankaranarayanan K."/>
            <person name="Lawson P.A."/>
        </authorList>
    </citation>
    <scope>NUCLEOTIDE SEQUENCE</scope>
    <source>
        <strain evidence="2">CC70A</strain>
    </source>
</reference>
<comment type="caution">
    <text evidence="2">The sequence shown here is derived from an EMBL/GenBank/DDBJ whole genome shotgun (WGS) entry which is preliminary data.</text>
</comment>